<feature type="compositionally biased region" description="Low complexity" evidence="1">
    <location>
        <begin position="238"/>
        <end position="262"/>
    </location>
</feature>
<evidence type="ECO:0000313" key="3">
    <source>
        <dbReference type="Proteomes" id="UP001146793"/>
    </source>
</evidence>
<protein>
    <submittedName>
        <fullName evidence="2">Sin3b-related</fullName>
    </submittedName>
</protein>
<dbReference type="Proteomes" id="UP001146793">
    <property type="component" value="Unassembled WGS sequence"/>
</dbReference>
<feature type="region of interest" description="Disordered" evidence="1">
    <location>
        <begin position="235"/>
        <end position="266"/>
    </location>
</feature>
<proteinExistence type="predicted"/>
<sequence length="585" mass="69765">MMEHNNVENLLFTNQPNLNNISLDLKQDLLRRNTTINRKRSFHSTNLVELREEQKHFVLKNPRSNPSFSIDSQMITKPFFFTFSDNNILIALMNLLKHTINSIENISISKLFDQNNSEIRYQKFQKLELTLKKTLKESKKKLINFVDSLLKYFLKPQYKKYPNSFCCGELILIYLFSSNELIKQKIKIHRPFLFGSIDFNIVFELMETLDYRLHILKDMSQQKVYQSQERIKKRKPNKFINNKNNKNNNNNDDNNNNNTEKCNNNKKSRHSFSFKEAMENFTNQTKMDKEKIISLRPFNFTIKWLKLLISGKMTKKEYENRLLSMFCGKIDDFKTLDLLLIKLCYTIFDLISNKHTNRLISLFLNYQNDQQFPDLDTYFQNARNILKTEDLYKYHFSNKINPTRKGERGLSSQIRVEVENGIGEKKLMSIQLNKVKKEKVEKKKYQIINKINSSKNTLNSLDNKKKVEKKLWNYLENIASKNKIFLTRNKKNWLKLINKNTMIDSSKIFLPEELEYQLLDVASINVSIRNDLEFKFNINSLQKHFINNTEDFFYRLKNRKAVKQKNNRKSLSSIINNLNKNLKKK</sequence>
<dbReference type="EMBL" id="JANTQA010000070">
    <property type="protein sequence ID" value="KAJ3425766.1"/>
    <property type="molecule type" value="Genomic_DNA"/>
</dbReference>
<dbReference type="AlphaFoldDB" id="A0AAV7Y9V8"/>
<accession>A0AAV7Y9V8</accession>
<evidence type="ECO:0000313" key="2">
    <source>
        <dbReference type="EMBL" id="KAJ3425766.1"/>
    </source>
</evidence>
<organism evidence="2 3">
    <name type="scientific">Anaeramoeba flamelloides</name>
    <dbReference type="NCBI Taxonomy" id="1746091"/>
    <lineage>
        <taxon>Eukaryota</taxon>
        <taxon>Metamonada</taxon>
        <taxon>Anaeramoebidae</taxon>
        <taxon>Anaeramoeba</taxon>
    </lineage>
</organism>
<gene>
    <name evidence="2" type="ORF">M0812_28212</name>
</gene>
<comment type="caution">
    <text evidence="2">The sequence shown here is derived from an EMBL/GenBank/DDBJ whole genome shotgun (WGS) entry which is preliminary data.</text>
</comment>
<reference evidence="2" key="1">
    <citation type="submission" date="2022-08" db="EMBL/GenBank/DDBJ databases">
        <title>Novel sulphate-reducing endosymbionts in the free-living metamonad Anaeramoeba.</title>
        <authorList>
            <person name="Jerlstrom-Hultqvist J."/>
            <person name="Cepicka I."/>
            <person name="Gallot-Lavallee L."/>
            <person name="Salas-Leiva D."/>
            <person name="Curtis B.A."/>
            <person name="Zahonova K."/>
            <person name="Pipaliya S."/>
            <person name="Dacks J."/>
            <person name="Roger A.J."/>
        </authorList>
    </citation>
    <scope>NUCLEOTIDE SEQUENCE</scope>
    <source>
        <strain evidence="2">Busselton2</strain>
    </source>
</reference>
<evidence type="ECO:0000256" key="1">
    <source>
        <dbReference type="SAM" id="MobiDB-lite"/>
    </source>
</evidence>
<name>A0AAV7Y9V8_9EUKA</name>